<keyword evidence="3" id="KW-1185">Reference proteome</keyword>
<dbReference type="InterPro" id="IPR041854">
    <property type="entry name" value="BFD-like_2Fe2S-bd_dom_sf"/>
</dbReference>
<name>A0A1H6X788_9FIRM</name>
<dbReference type="Gene3D" id="1.10.10.1100">
    <property type="entry name" value="BFD-like [2Fe-2S]-binding domain"/>
    <property type="match status" value="1"/>
</dbReference>
<organism evidence="2 3">
    <name type="scientific">Propionispira arboris</name>
    <dbReference type="NCBI Taxonomy" id="84035"/>
    <lineage>
        <taxon>Bacteria</taxon>
        <taxon>Bacillati</taxon>
        <taxon>Bacillota</taxon>
        <taxon>Negativicutes</taxon>
        <taxon>Selenomonadales</taxon>
        <taxon>Selenomonadaceae</taxon>
        <taxon>Propionispira</taxon>
    </lineage>
</organism>
<evidence type="ECO:0000313" key="3">
    <source>
        <dbReference type="Proteomes" id="UP000199662"/>
    </source>
</evidence>
<dbReference type="InterPro" id="IPR007419">
    <property type="entry name" value="BFD-like_2Fe2S-bd_dom"/>
</dbReference>
<accession>A0A1H6X788</accession>
<gene>
    <name evidence="2" type="ORF">SAMN05660742_104225</name>
</gene>
<dbReference type="Proteomes" id="UP000199662">
    <property type="component" value="Unassembled WGS sequence"/>
</dbReference>
<feature type="domain" description="BFD-like [2Fe-2S]-binding" evidence="1">
    <location>
        <begin position="17"/>
        <end position="66"/>
    </location>
</feature>
<dbReference type="Pfam" id="PF04324">
    <property type="entry name" value="Fer2_BFD"/>
    <property type="match status" value="1"/>
</dbReference>
<dbReference type="STRING" id="84035.SAMN05660742_104225"/>
<dbReference type="EMBL" id="FNZK01000004">
    <property type="protein sequence ID" value="SEJ22477.1"/>
    <property type="molecule type" value="Genomic_DNA"/>
</dbReference>
<reference evidence="2 3" key="1">
    <citation type="submission" date="2016-10" db="EMBL/GenBank/DDBJ databases">
        <authorList>
            <person name="de Groot N.N."/>
        </authorList>
    </citation>
    <scope>NUCLEOTIDE SEQUENCE [LARGE SCALE GENOMIC DNA]</scope>
    <source>
        <strain evidence="2 3">DSM 2179</strain>
    </source>
</reference>
<protein>
    <submittedName>
        <fullName evidence="2">BFD-like [2Fe-2S] binding domain-containing protein</fullName>
    </submittedName>
</protein>
<proteinExistence type="predicted"/>
<dbReference type="AlphaFoldDB" id="A0A1H6X788"/>
<evidence type="ECO:0000259" key="1">
    <source>
        <dbReference type="Pfam" id="PF04324"/>
    </source>
</evidence>
<sequence>MNEDLQAAVIDKLTKTCTCKSINRMAVKKAIVSGCHTVEAVNKAVGTGSGACKGRGCGPRIQEILDDFLRE</sequence>
<evidence type="ECO:0000313" key="2">
    <source>
        <dbReference type="EMBL" id="SEJ22477.1"/>
    </source>
</evidence>
<dbReference type="RefSeq" id="WP_091830104.1">
    <property type="nucleotide sequence ID" value="NZ_FNZK01000004.1"/>
</dbReference>